<evidence type="ECO:0000256" key="11">
    <source>
        <dbReference type="ARBA" id="ARBA00037847"/>
    </source>
</evidence>
<name>A0A1X2IV21_9FUNG</name>
<dbReference type="PANTHER" id="PTHR11929">
    <property type="entry name" value="ALPHA- 1,3 -FUCOSYLTRANSFERASE"/>
    <property type="match status" value="1"/>
</dbReference>
<evidence type="ECO:0000313" key="16">
    <source>
        <dbReference type="Proteomes" id="UP000193560"/>
    </source>
</evidence>
<proteinExistence type="inferred from homology"/>
<comment type="caution">
    <text evidence="15">The sequence shown here is derived from an EMBL/GenBank/DDBJ whole genome shotgun (WGS) entry which is preliminary data.</text>
</comment>
<dbReference type="InterPro" id="IPR001503">
    <property type="entry name" value="Glyco_trans_10"/>
</dbReference>
<dbReference type="Proteomes" id="UP000193560">
    <property type="component" value="Unassembled WGS sequence"/>
</dbReference>
<evidence type="ECO:0000256" key="13">
    <source>
        <dbReference type="SAM" id="MobiDB-lite"/>
    </source>
</evidence>
<dbReference type="InterPro" id="IPR055270">
    <property type="entry name" value="Glyco_tran_10_C"/>
</dbReference>
<evidence type="ECO:0000256" key="6">
    <source>
        <dbReference type="ARBA" id="ARBA00022692"/>
    </source>
</evidence>
<reference evidence="15 16" key="1">
    <citation type="submission" date="2016-07" db="EMBL/GenBank/DDBJ databases">
        <title>Pervasive Adenine N6-methylation of Active Genes in Fungi.</title>
        <authorList>
            <consortium name="DOE Joint Genome Institute"/>
            <person name="Mondo S.J."/>
            <person name="Dannebaum R.O."/>
            <person name="Kuo R.C."/>
            <person name="Labutti K."/>
            <person name="Haridas S."/>
            <person name="Kuo A."/>
            <person name="Salamov A."/>
            <person name="Ahrendt S.R."/>
            <person name="Lipzen A."/>
            <person name="Sullivan W."/>
            <person name="Andreopoulos W.B."/>
            <person name="Clum A."/>
            <person name="Lindquist E."/>
            <person name="Daum C."/>
            <person name="Ramamoorthy G.K."/>
            <person name="Gryganskyi A."/>
            <person name="Culley D."/>
            <person name="Magnuson J.K."/>
            <person name="James T.Y."/>
            <person name="O'Malley M.A."/>
            <person name="Stajich J.E."/>
            <person name="Spatafora J.W."/>
            <person name="Visel A."/>
            <person name="Grigoriev I.V."/>
        </authorList>
    </citation>
    <scope>NUCLEOTIDE SEQUENCE [LARGE SCALE GENOMIC DNA]</scope>
    <source>
        <strain evidence="15 16">NRRL 1336</strain>
    </source>
</reference>
<dbReference type="Gene3D" id="3.40.50.11660">
    <property type="entry name" value="Glycosyl transferase family 10, C-terminal domain"/>
    <property type="match status" value="1"/>
</dbReference>
<evidence type="ECO:0000256" key="12">
    <source>
        <dbReference type="RuleBase" id="RU003832"/>
    </source>
</evidence>
<evidence type="ECO:0000313" key="15">
    <source>
        <dbReference type="EMBL" id="ORZ22638.1"/>
    </source>
</evidence>
<keyword evidence="6 12" id="KW-0812">Transmembrane</keyword>
<protein>
    <recommendedName>
        <fullName evidence="12">Fucosyltransferase</fullName>
        <ecNumber evidence="12">2.4.1.-</ecNumber>
    </recommendedName>
</protein>
<feature type="domain" description="Fucosyltransferase C-terminal" evidence="14">
    <location>
        <begin position="19"/>
        <end position="195"/>
    </location>
</feature>
<evidence type="ECO:0000256" key="1">
    <source>
        <dbReference type="ARBA" id="ARBA00004606"/>
    </source>
</evidence>
<keyword evidence="8 12" id="KW-1133">Transmembrane helix</keyword>
<comment type="pathway">
    <text evidence="2">Protein modification; protein glycosylation.</text>
</comment>
<organism evidence="15 16">
    <name type="scientific">Absidia repens</name>
    <dbReference type="NCBI Taxonomy" id="90262"/>
    <lineage>
        <taxon>Eukaryota</taxon>
        <taxon>Fungi</taxon>
        <taxon>Fungi incertae sedis</taxon>
        <taxon>Mucoromycota</taxon>
        <taxon>Mucoromycotina</taxon>
        <taxon>Mucoromycetes</taxon>
        <taxon>Mucorales</taxon>
        <taxon>Cunninghamellaceae</taxon>
        <taxon>Absidia</taxon>
    </lineage>
</organism>
<evidence type="ECO:0000256" key="4">
    <source>
        <dbReference type="ARBA" id="ARBA00022676"/>
    </source>
</evidence>
<feature type="region of interest" description="Disordered" evidence="13">
    <location>
        <begin position="268"/>
        <end position="291"/>
    </location>
</feature>
<evidence type="ECO:0000256" key="10">
    <source>
        <dbReference type="ARBA" id="ARBA00023180"/>
    </source>
</evidence>
<evidence type="ECO:0000256" key="2">
    <source>
        <dbReference type="ARBA" id="ARBA00004922"/>
    </source>
</evidence>
<feature type="compositionally biased region" description="Low complexity" evidence="13">
    <location>
        <begin position="272"/>
        <end position="289"/>
    </location>
</feature>
<keyword evidence="16" id="KW-1185">Reference proteome</keyword>
<evidence type="ECO:0000256" key="9">
    <source>
        <dbReference type="ARBA" id="ARBA00023136"/>
    </source>
</evidence>
<keyword evidence="7" id="KW-0735">Signal-anchor</keyword>
<evidence type="ECO:0000259" key="14">
    <source>
        <dbReference type="Pfam" id="PF00852"/>
    </source>
</evidence>
<dbReference type="STRING" id="90262.A0A1X2IV21"/>
<dbReference type="UniPathway" id="UPA00378"/>
<comment type="subcellular location">
    <subcellularLocation>
        <location evidence="11">Endomembrane system</location>
        <topology evidence="11">Single-pass membrane protein</topology>
    </subcellularLocation>
    <subcellularLocation>
        <location evidence="12">Golgi apparatus</location>
        <location evidence="12">Golgi stack membrane</location>
        <topology evidence="12">Single-pass type II membrane protein</topology>
    </subcellularLocation>
    <subcellularLocation>
        <location evidence="1">Membrane</location>
        <topology evidence="1">Single-pass type II membrane protein</topology>
    </subcellularLocation>
</comment>
<dbReference type="Pfam" id="PF00852">
    <property type="entry name" value="Glyco_transf_10"/>
    <property type="match status" value="1"/>
</dbReference>
<evidence type="ECO:0000256" key="8">
    <source>
        <dbReference type="ARBA" id="ARBA00022989"/>
    </source>
</evidence>
<evidence type="ECO:0000256" key="7">
    <source>
        <dbReference type="ARBA" id="ARBA00022968"/>
    </source>
</evidence>
<dbReference type="AlphaFoldDB" id="A0A1X2IV21"/>
<dbReference type="FunFam" id="3.40.50.11660:FF:000002">
    <property type="entry name" value="Alpha-(1,3)-fucosyltransferase"/>
    <property type="match status" value="1"/>
</dbReference>
<dbReference type="GO" id="GO:0032580">
    <property type="term" value="C:Golgi cisterna membrane"/>
    <property type="evidence" value="ECO:0007669"/>
    <property type="project" value="UniProtKB-SubCell"/>
</dbReference>
<dbReference type="EMBL" id="MCGE01000004">
    <property type="protein sequence ID" value="ORZ22638.1"/>
    <property type="molecule type" value="Genomic_DNA"/>
</dbReference>
<dbReference type="InterPro" id="IPR038577">
    <property type="entry name" value="GT10-like_C_sf"/>
</dbReference>
<keyword evidence="10" id="KW-0325">Glycoprotein</keyword>
<dbReference type="OrthoDB" id="427096at2759"/>
<feature type="transmembrane region" description="Helical" evidence="12">
    <location>
        <begin position="317"/>
        <end position="338"/>
    </location>
</feature>
<dbReference type="SUPFAM" id="SSF53756">
    <property type="entry name" value="UDP-Glycosyltransferase/glycogen phosphorylase"/>
    <property type="match status" value="1"/>
</dbReference>
<keyword evidence="4 12" id="KW-0328">Glycosyltransferase</keyword>
<evidence type="ECO:0000256" key="3">
    <source>
        <dbReference type="ARBA" id="ARBA00008919"/>
    </source>
</evidence>
<dbReference type="EC" id="2.4.1.-" evidence="12"/>
<evidence type="ECO:0000256" key="5">
    <source>
        <dbReference type="ARBA" id="ARBA00022679"/>
    </source>
</evidence>
<gene>
    <name evidence="15" type="ORF">BCR42DRAFT_319590</name>
</gene>
<keyword evidence="5 12" id="KW-0808">Transferase</keyword>
<comment type="similarity">
    <text evidence="3 12">Belongs to the glycosyltransferase 10 family.</text>
</comment>
<keyword evidence="9 12" id="KW-0472">Membrane</keyword>
<dbReference type="GO" id="GO:0046920">
    <property type="term" value="F:alpha-(1-&gt;3)-fucosyltransferase activity"/>
    <property type="evidence" value="ECO:0007669"/>
    <property type="project" value="TreeGrafter"/>
</dbReference>
<dbReference type="PANTHER" id="PTHR11929:SF194">
    <property type="entry name" value="ALPHA-(1,3)-FUCOSYLTRANSFERASE 10"/>
    <property type="match status" value="1"/>
</dbReference>
<keyword evidence="12" id="KW-0333">Golgi apparatus</keyword>
<accession>A0A1X2IV21</accession>
<sequence length="356" mass="40785">MDVANRALPTDFMRQKSTQAPILWIAKNCHASSGREQYINELMKYINIDSYGDCLNTKPFPLDTSREQLMAKYKFYLAIENANCEDYVTEKLVDTLLYSAVPIIDGPASYSGYLPNQRSAIRMDAYPDPRELANYIRFLDENDDAYLSYLQYRLDALSKSPMERLDPLFISLWGDQTAHNYRVSWCSICRHMATSWISRHNKNNSNLATILEQEPQRKERFIVDTTCMPKGKWNYAAAGPPYQSYSWTPTPKDEFAYEVLGLTPPQLPLPLQPTTTATPLETTTPTTSTSQKYHQEKTVQPTNLSLENDDLFFQDRVGMFALASISVTVLIFVLWLAYRHTKCTKSYGNKTPLVPL</sequence>